<proteinExistence type="predicted"/>
<dbReference type="PROSITE" id="PS00041">
    <property type="entry name" value="HTH_ARAC_FAMILY_1"/>
    <property type="match status" value="1"/>
</dbReference>
<dbReference type="STRING" id="583355.Caka_0529"/>
<dbReference type="InterPro" id="IPR050204">
    <property type="entry name" value="AraC_XylS_family_regulators"/>
</dbReference>
<keyword evidence="3" id="KW-0804">Transcription</keyword>
<keyword evidence="2" id="KW-0238">DNA-binding</keyword>
<organism evidence="5 6">
    <name type="scientific">Coraliomargarita akajimensis (strain DSM 45221 / IAM 15411 / JCM 23193 / KCTC 12865 / 04OKA010-24)</name>
    <dbReference type="NCBI Taxonomy" id="583355"/>
    <lineage>
        <taxon>Bacteria</taxon>
        <taxon>Pseudomonadati</taxon>
        <taxon>Verrucomicrobiota</taxon>
        <taxon>Opitutia</taxon>
        <taxon>Puniceicoccales</taxon>
        <taxon>Coraliomargaritaceae</taxon>
        <taxon>Coraliomargarita</taxon>
    </lineage>
</organism>
<dbReference type="InterPro" id="IPR018062">
    <property type="entry name" value="HTH_AraC-typ_CS"/>
</dbReference>
<dbReference type="SUPFAM" id="SSF46689">
    <property type="entry name" value="Homeodomain-like"/>
    <property type="match status" value="2"/>
</dbReference>
<evidence type="ECO:0000256" key="1">
    <source>
        <dbReference type="ARBA" id="ARBA00023015"/>
    </source>
</evidence>
<dbReference type="PROSITE" id="PS01124">
    <property type="entry name" value="HTH_ARAC_FAMILY_2"/>
    <property type="match status" value="1"/>
</dbReference>
<dbReference type="KEGG" id="caa:Caka_0529"/>
<dbReference type="PANTHER" id="PTHR46796">
    <property type="entry name" value="HTH-TYPE TRANSCRIPTIONAL ACTIVATOR RHAS-RELATED"/>
    <property type="match status" value="1"/>
</dbReference>
<dbReference type="InterPro" id="IPR020449">
    <property type="entry name" value="Tscrpt_reg_AraC-type_HTH"/>
</dbReference>
<dbReference type="Pfam" id="PF12833">
    <property type="entry name" value="HTH_18"/>
    <property type="match status" value="1"/>
</dbReference>
<dbReference type="GO" id="GO:0003700">
    <property type="term" value="F:DNA-binding transcription factor activity"/>
    <property type="evidence" value="ECO:0007669"/>
    <property type="project" value="InterPro"/>
</dbReference>
<gene>
    <name evidence="5" type="ordered locus">Caka_0529</name>
</gene>
<evidence type="ECO:0000259" key="4">
    <source>
        <dbReference type="PROSITE" id="PS01124"/>
    </source>
</evidence>
<protein>
    <submittedName>
        <fullName evidence="5">Transcriptional regulator, AraC family</fullName>
    </submittedName>
</protein>
<feature type="domain" description="HTH araC/xylS-type" evidence="4">
    <location>
        <begin position="154"/>
        <end position="252"/>
    </location>
</feature>
<keyword evidence="1" id="KW-0805">Transcription regulation</keyword>
<dbReference type="HOGENOM" id="CLU_000445_88_6_0"/>
<dbReference type="EMBL" id="CP001998">
    <property type="protein sequence ID" value="ADE53554.1"/>
    <property type="molecule type" value="Genomic_DNA"/>
</dbReference>
<name>D5ENP5_CORAD</name>
<keyword evidence="6" id="KW-1185">Reference proteome</keyword>
<dbReference type="RefSeq" id="WP_013042279.1">
    <property type="nucleotide sequence ID" value="NC_014008.1"/>
</dbReference>
<evidence type="ECO:0000313" key="5">
    <source>
        <dbReference type="EMBL" id="ADE53554.1"/>
    </source>
</evidence>
<dbReference type="OrthoDB" id="185691at2"/>
<dbReference type="eggNOG" id="COG4977">
    <property type="taxonomic scope" value="Bacteria"/>
</dbReference>
<dbReference type="Gene3D" id="1.10.10.60">
    <property type="entry name" value="Homeodomain-like"/>
    <property type="match status" value="2"/>
</dbReference>
<dbReference type="AlphaFoldDB" id="D5ENP5"/>
<dbReference type="InterPro" id="IPR018060">
    <property type="entry name" value="HTH_AraC"/>
</dbReference>
<dbReference type="GO" id="GO:0043565">
    <property type="term" value="F:sequence-specific DNA binding"/>
    <property type="evidence" value="ECO:0007669"/>
    <property type="project" value="InterPro"/>
</dbReference>
<evidence type="ECO:0000313" key="6">
    <source>
        <dbReference type="Proteomes" id="UP000000925"/>
    </source>
</evidence>
<sequence>MAQPNIQINFGKFEHISESWNNKTYSHPSWSLIYELSPGGICKTRHETVILDSKHIYLIPPELPFTGYQKDNPKQFYLFFETDSFYEQVQPKVYGIRIDKLLSELLDRIFKEIQPEPHFLSKPGMLNAIALASSALAQIPQEYITKERIDPRVEEALRFLRSNTNVDIKVQEIADECGMSLSAFTRLFKSETGQSPYQYLTDLRMNWACEILLSGNSPMEKIAEMIGYHDRFHFSKTFKRKIGITPAEYRRRGQKL</sequence>
<accession>D5ENP5</accession>
<dbReference type="PRINTS" id="PR00032">
    <property type="entry name" value="HTHARAC"/>
</dbReference>
<dbReference type="SMART" id="SM00342">
    <property type="entry name" value="HTH_ARAC"/>
    <property type="match status" value="1"/>
</dbReference>
<dbReference type="InterPro" id="IPR009057">
    <property type="entry name" value="Homeodomain-like_sf"/>
</dbReference>
<dbReference type="Proteomes" id="UP000000925">
    <property type="component" value="Chromosome"/>
</dbReference>
<evidence type="ECO:0000256" key="3">
    <source>
        <dbReference type="ARBA" id="ARBA00023163"/>
    </source>
</evidence>
<evidence type="ECO:0000256" key="2">
    <source>
        <dbReference type="ARBA" id="ARBA00023125"/>
    </source>
</evidence>
<reference evidence="5 6" key="1">
    <citation type="journal article" date="2010" name="Stand. Genomic Sci.">
        <title>Complete genome sequence of Coraliomargarita akajimensis type strain (04OKA010-24).</title>
        <authorList>
            <person name="Mavromatis K."/>
            <person name="Abt B."/>
            <person name="Brambilla E."/>
            <person name="Lapidus A."/>
            <person name="Copeland A."/>
            <person name="Deshpande S."/>
            <person name="Nolan M."/>
            <person name="Lucas S."/>
            <person name="Tice H."/>
            <person name="Cheng J.F."/>
            <person name="Han C."/>
            <person name="Detter J.C."/>
            <person name="Woyke T."/>
            <person name="Goodwin L."/>
            <person name="Pitluck S."/>
            <person name="Held B."/>
            <person name="Brettin T."/>
            <person name="Tapia R."/>
            <person name="Ivanova N."/>
            <person name="Mikhailova N."/>
            <person name="Pati A."/>
            <person name="Liolios K."/>
            <person name="Chen A."/>
            <person name="Palaniappan K."/>
            <person name="Land M."/>
            <person name="Hauser L."/>
            <person name="Chang Y.J."/>
            <person name="Jeffries C.D."/>
            <person name="Rohde M."/>
            <person name="Goker M."/>
            <person name="Bristow J."/>
            <person name="Eisen J.A."/>
            <person name="Markowitz V."/>
            <person name="Hugenholtz P."/>
            <person name="Klenk H.P."/>
            <person name="Kyrpides N.C."/>
        </authorList>
    </citation>
    <scope>NUCLEOTIDE SEQUENCE [LARGE SCALE GENOMIC DNA]</scope>
    <source>
        <strain evidence="6">DSM 45221 / IAM 15411 / JCM 23193 / KCTC 12865</strain>
    </source>
</reference>